<dbReference type="FunFam" id="1.20.810.10:FF:000003">
    <property type="entry name" value="Menaquinol-Cytochrome c reductase cytochrome b6 subunit"/>
    <property type="match status" value="1"/>
</dbReference>
<evidence type="ECO:0000256" key="2">
    <source>
        <dbReference type="ARBA" id="ARBA00001970"/>
    </source>
</evidence>
<dbReference type="PANTHER" id="PTHR19271">
    <property type="entry name" value="CYTOCHROME B"/>
    <property type="match status" value="1"/>
</dbReference>
<evidence type="ECO:0000256" key="7">
    <source>
        <dbReference type="ARBA" id="ARBA00022692"/>
    </source>
</evidence>
<comment type="cofactor">
    <cofactor evidence="1">
        <name>heme c</name>
        <dbReference type="ChEBI" id="CHEBI:61717"/>
    </cofactor>
</comment>
<evidence type="ECO:0000256" key="12">
    <source>
        <dbReference type="ARBA" id="ARBA00023136"/>
    </source>
</evidence>
<evidence type="ECO:0000256" key="11">
    <source>
        <dbReference type="ARBA" id="ARBA00023004"/>
    </source>
</evidence>
<dbReference type="InterPro" id="IPR005797">
    <property type="entry name" value="Cyt_b/b6_N"/>
</dbReference>
<dbReference type="NCBIfam" id="NF002990">
    <property type="entry name" value="PRK03735.1"/>
    <property type="match status" value="1"/>
</dbReference>
<evidence type="ECO:0000259" key="17">
    <source>
        <dbReference type="PROSITE" id="PS51002"/>
    </source>
</evidence>
<evidence type="ECO:0000256" key="4">
    <source>
        <dbReference type="ARBA" id="ARBA00022448"/>
    </source>
</evidence>
<dbReference type="RefSeq" id="WP_090232594.1">
    <property type="nucleotide sequence ID" value="NZ_FOJW01000001.1"/>
</dbReference>
<keyword evidence="6" id="KW-0349">Heme</keyword>
<dbReference type="AlphaFoldDB" id="A0A1I0VCK7"/>
<feature type="transmembrane region" description="Helical" evidence="16">
    <location>
        <begin position="193"/>
        <end position="215"/>
    </location>
</feature>
<evidence type="ECO:0000256" key="3">
    <source>
        <dbReference type="ARBA" id="ARBA00004651"/>
    </source>
</evidence>
<dbReference type="GO" id="GO:0016491">
    <property type="term" value="F:oxidoreductase activity"/>
    <property type="evidence" value="ECO:0007669"/>
    <property type="project" value="InterPro"/>
</dbReference>
<proteinExistence type="predicted"/>
<feature type="transmembrane region" description="Helical" evidence="16">
    <location>
        <begin position="96"/>
        <end position="114"/>
    </location>
</feature>
<dbReference type="GO" id="GO:0005886">
    <property type="term" value="C:plasma membrane"/>
    <property type="evidence" value="ECO:0007669"/>
    <property type="project" value="UniProtKB-SubCell"/>
</dbReference>
<keyword evidence="7 16" id="KW-0812">Transmembrane</keyword>
<comment type="cofactor">
    <cofactor evidence="2">
        <name>heme b</name>
        <dbReference type="ChEBI" id="CHEBI:60344"/>
    </cofactor>
</comment>
<evidence type="ECO:0000256" key="1">
    <source>
        <dbReference type="ARBA" id="ARBA00001926"/>
    </source>
</evidence>
<dbReference type="GO" id="GO:0009055">
    <property type="term" value="F:electron transfer activity"/>
    <property type="evidence" value="ECO:0007669"/>
    <property type="project" value="InterPro"/>
</dbReference>
<keyword evidence="8" id="KW-0479">Metal-binding</keyword>
<keyword evidence="19" id="KW-1185">Reference proteome</keyword>
<comment type="subunit">
    <text evidence="14">The main subunits of the menaquinol:cytochrome c complex are a Rieske-type iron-sulfur protein (QcrA), a cytochrome b (QcrB) and a cytochrome c (QcrC).</text>
</comment>
<dbReference type="PANTHER" id="PTHR19271:SF16">
    <property type="entry name" value="CYTOCHROME B"/>
    <property type="match status" value="1"/>
</dbReference>
<evidence type="ECO:0000256" key="10">
    <source>
        <dbReference type="ARBA" id="ARBA00022989"/>
    </source>
</evidence>
<dbReference type="EMBL" id="FOJW01000001">
    <property type="protein sequence ID" value="SFA74002.1"/>
    <property type="molecule type" value="Genomic_DNA"/>
</dbReference>
<reference evidence="18 19" key="1">
    <citation type="submission" date="2016-10" db="EMBL/GenBank/DDBJ databases">
        <authorList>
            <person name="de Groot N.N."/>
        </authorList>
    </citation>
    <scope>NUCLEOTIDE SEQUENCE [LARGE SCALE GENOMIC DNA]</scope>
    <source>
        <strain evidence="18 19">CGMCC 1.3702</strain>
    </source>
</reference>
<accession>A0A1I0VCK7</accession>
<evidence type="ECO:0000256" key="13">
    <source>
        <dbReference type="ARBA" id="ARBA00059322"/>
    </source>
</evidence>
<dbReference type="OrthoDB" id="9804503at2"/>
<sequence>MLQKIYDWIDERVDITPLWRDIADHEVPEHVNPAHHFSAFVYCFGGLTFFVVVIQILSGMFLTMYYVPDIENAWRSVYYLQTEVAHGQIVRGMHHWGASVVIVMLLLHTLRVFFQGAYKKPRELNWMVGVLLFFTILGLGFTGYLLPWDNKAYFATEVGLNIAEDVPIIGEDIKTLLAGDEEIVGAQTLARFFAIHVFFLPAALFALLGVHFILIRKQGISGPL</sequence>
<feature type="transmembrane region" description="Helical" evidence="16">
    <location>
        <begin position="126"/>
        <end position="146"/>
    </location>
</feature>
<keyword evidence="5" id="KW-1003">Cell membrane</keyword>
<evidence type="ECO:0000256" key="5">
    <source>
        <dbReference type="ARBA" id="ARBA00022475"/>
    </source>
</evidence>
<keyword evidence="9" id="KW-0249">Electron transport</keyword>
<evidence type="ECO:0000256" key="8">
    <source>
        <dbReference type="ARBA" id="ARBA00022723"/>
    </source>
</evidence>
<evidence type="ECO:0000313" key="19">
    <source>
        <dbReference type="Proteomes" id="UP000198642"/>
    </source>
</evidence>
<keyword evidence="12 16" id="KW-0472">Membrane</keyword>
<evidence type="ECO:0000256" key="6">
    <source>
        <dbReference type="ARBA" id="ARBA00022617"/>
    </source>
</evidence>
<gene>
    <name evidence="18" type="ORF">SAMN04488072_101328</name>
</gene>
<evidence type="ECO:0000256" key="14">
    <source>
        <dbReference type="ARBA" id="ARBA00064458"/>
    </source>
</evidence>
<keyword evidence="11" id="KW-0408">Iron</keyword>
<comment type="subcellular location">
    <subcellularLocation>
        <location evidence="3">Cell membrane</location>
        <topology evidence="3">Multi-pass membrane protein</topology>
    </subcellularLocation>
</comment>
<evidence type="ECO:0000313" key="18">
    <source>
        <dbReference type="EMBL" id="SFA74002.1"/>
    </source>
</evidence>
<dbReference type="STRING" id="237679.SAMN04488072_101328"/>
<dbReference type="PROSITE" id="PS51002">
    <property type="entry name" value="CYTB_NTER"/>
    <property type="match status" value="1"/>
</dbReference>
<keyword evidence="4" id="KW-0813">Transport</keyword>
<evidence type="ECO:0000256" key="15">
    <source>
        <dbReference type="ARBA" id="ARBA00071774"/>
    </source>
</evidence>
<dbReference type="InterPro" id="IPR027387">
    <property type="entry name" value="Cytb/b6-like_sf"/>
</dbReference>
<dbReference type="SUPFAM" id="SSF81342">
    <property type="entry name" value="Transmembrane di-heme cytochromes"/>
    <property type="match status" value="1"/>
</dbReference>
<protein>
    <recommendedName>
        <fullName evidence="15">Menaquinol:cytochrome c reductase cytochrome b subunit</fullName>
    </recommendedName>
</protein>
<organism evidence="18 19">
    <name type="scientific">Lentibacillus halodurans</name>
    <dbReference type="NCBI Taxonomy" id="237679"/>
    <lineage>
        <taxon>Bacteria</taxon>
        <taxon>Bacillati</taxon>
        <taxon>Bacillota</taxon>
        <taxon>Bacilli</taxon>
        <taxon>Bacillales</taxon>
        <taxon>Bacillaceae</taxon>
        <taxon>Lentibacillus</taxon>
    </lineage>
</organism>
<dbReference type="GO" id="GO:0046872">
    <property type="term" value="F:metal ion binding"/>
    <property type="evidence" value="ECO:0007669"/>
    <property type="project" value="UniProtKB-KW"/>
</dbReference>
<feature type="transmembrane region" description="Helical" evidence="16">
    <location>
        <begin position="39"/>
        <end position="67"/>
    </location>
</feature>
<dbReference type="NCBIfam" id="NF040969">
    <property type="entry name" value="cytb_ExtP"/>
    <property type="match status" value="1"/>
</dbReference>
<dbReference type="Pfam" id="PF00033">
    <property type="entry name" value="Cytochrome_B"/>
    <property type="match status" value="1"/>
</dbReference>
<dbReference type="Gene3D" id="1.20.810.10">
    <property type="entry name" value="Cytochrome Bc1 Complex, Chain C"/>
    <property type="match status" value="1"/>
</dbReference>
<comment type="function">
    <text evidence="13">Component of the menaquinol:cytochrome c reductase complex.</text>
</comment>
<keyword evidence="10 16" id="KW-1133">Transmembrane helix</keyword>
<dbReference type="GO" id="GO:0022904">
    <property type="term" value="P:respiratory electron transport chain"/>
    <property type="evidence" value="ECO:0007669"/>
    <property type="project" value="InterPro"/>
</dbReference>
<dbReference type="InterPro" id="IPR016174">
    <property type="entry name" value="Di-haem_cyt_TM"/>
</dbReference>
<dbReference type="Proteomes" id="UP000198642">
    <property type="component" value="Unassembled WGS sequence"/>
</dbReference>
<feature type="domain" description="Cytochrome b/b6 N-terminal region profile" evidence="17">
    <location>
        <begin position="5"/>
        <end position="224"/>
    </location>
</feature>
<dbReference type="PIRSF" id="PIRSF000032">
    <property type="entry name" value="Cytochrome_b6"/>
    <property type="match status" value="1"/>
</dbReference>
<evidence type="ECO:0000256" key="9">
    <source>
        <dbReference type="ARBA" id="ARBA00022982"/>
    </source>
</evidence>
<evidence type="ECO:0000256" key="16">
    <source>
        <dbReference type="SAM" id="Phobius"/>
    </source>
</evidence>
<name>A0A1I0VCK7_9BACI</name>